<accession>A0A6L2JNR9</accession>
<comment type="caution">
    <text evidence="1">The sequence shown here is derived from an EMBL/GenBank/DDBJ whole genome shotgun (WGS) entry which is preliminary data.</text>
</comment>
<protein>
    <submittedName>
        <fullName evidence="1">Uncharacterized protein</fullName>
    </submittedName>
</protein>
<gene>
    <name evidence="1" type="ORF">Tci_010584</name>
</gene>
<proteinExistence type="predicted"/>
<reference evidence="1" key="1">
    <citation type="journal article" date="2019" name="Sci. Rep.">
        <title>Draft genome of Tanacetum cinerariifolium, the natural source of mosquito coil.</title>
        <authorList>
            <person name="Yamashiro T."/>
            <person name="Shiraishi A."/>
            <person name="Satake H."/>
            <person name="Nakayama K."/>
        </authorList>
    </citation>
    <scope>NUCLEOTIDE SEQUENCE</scope>
</reference>
<organism evidence="1">
    <name type="scientific">Tanacetum cinerariifolium</name>
    <name type="common">Dalmatian daisy</name>
    <name type="synonym">Chrysanthemum cinerariifolium</name>
    <dbReference type="NCBI Taxonomy" id="118510"/>
    <lineage>
        <taxon>Eukaryota</taxon>
        <taxon>Viridiplantae</taxon>
        <taxon>Streptophyta</taxon>
        <taxon>Embryophyta</taxon>
        <taxon>Tracheophyta</taxon>
        <taxon>Spermatophyta</taxon>
        <taxon>Magnoliopsida</taxon>
        <taxon>eudicotyledons</taxon>
        <taxon>Gunneridae</taxon>
        <taxon>Pentapetalae</taxon>
        <taxon>asterids</taxon>
        <taxon>campanulids</taxon>
        <taxon>Asterales</taxon>
        <taxon>Asteraceae</taxon>
        <taxon>Asteroideae</taxon>
        <taxon>Anthemideae</taxon>
        <taxon>Anthemidinae</taxon>
        <taxon>Tanacetum</taxon>
    </lineage>
</organism>
<evidence type="ECO:0000313" key="1">
    <source>
        <dbReference type="EMBL" id="GEU38606.1"/>
    </source>
</evidence>
<dbReference type="EMBL" id="BKCJ010001072">
    <property type="protein sequence ID" value="GEU38606.1"/>
    <property type="molecule type" value="Genomic_DNA"/>
</dbReference>
<sequence>MASSSCSSSVTPTLVLDEIIALSVETEIPKVTKIFFEQQIAEEKAFTKYIRNKIADVKASLRRVRTTIRQMEIKSDKDAWTDAIDCFKETKVRSKL</sequence>
<dbReference type="AlphaFoldDB" id="A0A6L2JNR9"/>
<name>A0A6L2JNR9_TANCI</name>